<dbReference type="PANTHER" id="PTHR43669">
    <property type="entry name" value="5-KETO-D-GLUCONATE 5-REDUCTASE"/>
    <property type="match status" value="1"/>
</dbReference>
<dbReference type="Pfam" id="PF00106">
    <property type="entry name" value="adh_short"/>
    <property type="match status" value="1"/>
</dbReference>
<keyword evidence="4" id="KW-1185">Reference proteome</keyword>
<evidence type="ECO:0000313" key="3">
    <source>
        <dbReference type="EMBL" id="GAA3822331.1"/>
    </source>
</evidence>
<dbReference type="InterPro" id="IPR003560">
    <property type="entry name" value="DHB_DH"/>
</dbReference>
<evidence type="ECO:0000313" key="4">
    <source>
        <dbReference type="Proteomes" id="UP001500888"/>
    </source>
</evidence>
<evidence type="ECO:0000256" key="2">
    <source>
        <dbReference type="ARBA" id="ARBA00023002"/>
    </source>
</evidence>
<comment type="similarity">
    <text evidence="1">Belongs to the short-chain dehydrogenases/reductases (SDR) family.</text>
</comment>
<proteinExistence type="inferred from homology"/>
<gene>
    <name evidence="3" type="ORF">GCM10022226_48440</name>
</gene>
<sequence length="250" mass="26086">MITGASSGIGAATAGVLAAAGHPVALGARRVDRCEEIAEAIVKDGGEAFVHPLDVADSDSVRRFVAAATGSFGAPEVVVSSAGDLSAELIHGMDSEEFAAQLQVHLVGAHRLVSHVAPGMVERGRGDLVFVSSDVVRAPRPRMGAYVAAKHGLEGMVRAMQMELEGTGVRVSMVRPGPTMTGMGMGWDARTTELVLSDWAKWGLARHPYFLRPEDVAAAVAAVVGAPRGTHLALIEVQPEAAVTKPKENR</sequence>
<evidence type="ECO:0000256" key="1">
    <source>
        <dbReference type="ARBA" id="ARBA00006484"/>
    </source>
</evidence>
<organism evidence="3 4">
    <name type="scientific">Sphaerisporangium flaviroseum</name>
    <dbReference type="NCBI Taxonomy" id="509199"/>
    <lineage>
        <taxon>Bacteria</taxon>
        <taxon>Bacillati</taxon>
        <taxon>Actinomycetota</taxon>
        <taxon>Actinomycetes</taxon>
        <taxon>Streptosporangiales</taxon>
        <taxon>Streptosporangiaceae</taxon>
        <taxon>Sphaerisporangium</taxon>
    </lineage>
</organism>
<dbReference type="Proteomes" id="UP001500888">
    <property type="component" value="Unassembled WGS sequence"/>
</dbReference>
<accession>A0ABP7IMQ5</accession>
<dbReference type="PANTHER" id="PTHR43669:SF3">
    <property type="entry name" value="ALCOHOL DEHYDROGENASE, PUTATIVE (AFU_ORTHOLOGUE AFUA_3G03445)-RELATED"/>
    <property type="match status" value="1"/>
</dbReference>
<dbReference type="PRINTS" id="PR01397">
    <property type="entry name" value="DHBDHDRGNASE"/>
</dbReference>
<dbReference type="NCBIfam" id="NF005854">
    <property type="entry name" value="PRK07775.1"/>
    <property type="match status" value="1"/>
</dbReference>
<dbReference type="InterPro" id="IPR036291">
    <property type="entry name" value="NAD(P)-bd_dom_sf"/>
</dbReference>
<dbReference type="CDD" id="cd05233">
    <property type="entry name" value="SDR_c"/>
    <property type="match status" value="1"/>
</dbReference>
<dbReference type="EMBL" id="BAAAZR010000017">
    <property type="protein sequence ID" value="GAA3822331.1"/>
    <property type="molecule type" value="Genomic_DNA"/>
</dbReference>
<dbReference type="Gene3D" id="3.40.50.720">
    <property type="entry name" value="NAD(P)-binding Rossmann-like Domain"/>
    <property type="match status" value="1"/>
</dbReference>
<reference evidence="4" key="1">
    <citation type="journal article" date="2019" name="Int. J. Syst. Evol. Microbiol.">
        <title>The Global Catalogue of Microorganisms (GCM) 10K type strain sequencing project: providing services to taxonomists for standard genome sequencing and annotation.</title>
        <authorList>
            <consortium name="The Broad Institute Genomics Platform"/>
            <consortium name="The Broad Institute Genome Sequencing Center for Infectious Disease"/>
            <person name="Wu L."/>
            <person name="Ma J."/>
        </authorList>
    </citation>
    <scope>NUCLEOTIDE SEQUENCE [LARGE SCALE GENOMIC DNA]</scope>
    <source>
        <strain evidence="4">JCM 16908</strain>
    </source>
</reference>
<comment type="caution">
    <text evidence="3">The sequence shown here is derived from an EMBL/GenBank/DDBJ whole genome shotgun (WGS) entry which is preliminary data.</text>
</comment>
<protein>
    <submittedName>
        <fullName evidence="3">SDR family oxidoreductase</fullName>
    </submittedName>
</protein>
<dbReference type="SUPFAM" id="SSF51735">
    <property type="entry name" value="NAD(P)-binding Rossmann-fold domains"/>
    <property type="match status" value="1"/>
</dbReference>
<keyword evidence="2" id="KW-0560">Oxidoreductase</keyword>
<dbReference type="PROSITE" id="PS00061">
    <property type="entry name" value="ADH_SHORT"/>
    <property type="match status" value="1"/>
</dbReference>
<dbReference type="InterPro" id="IPR020904">
    <property type="entry name" value="Sc_DH/Rdtase_CS"/>
</dbReference>
<name>A0ABP7IMQ5_9ACTN</name>
<dbReference type="InterPro" id="IPR002347">
    <property type="entry name" value="SDR_fam"/>
</dbReference>